<dbReference type="AlphaFoldDB" id="A0AAD9NVD2"/>
<protein>
    <recommendedName>
        <fullName evidence="6">Bestrophin homolog</fullName>
    </recommendedName>
</protein>
<dbReference type="EMBL" id="JAODUO010000419">
    <property type="protein sequence ID" value="KAK2180954.1"/>
    <property type="molecule type" value="Genomic_DNA"/>
</dbReference>
<keyword evidence="6" id="KW-0869">Chloride channel</keyword>
<evidence type="ECO:0000256" key="7">
    <source>
        <dbReference type="SAM" id="MobiDB-lite"/>
    </source>
</evidence>
<keyword evidence="9" id="KW-1185">Reference proteome</keyword>
<evidence type="ECO:0000256" key="6">
    <source>
        <dbReference type="RuleBase" id="RU363126"/>
    </source>
</evidence>
<dbReference type="Proteomes" id="UP001209878">
    <property type="component" value="Unassembled WGS sequence"/>
</dbReference>
<keyword evidence="6" id="KW-0407">Ion channel</keyword>
<evidence type="ECO:0000313" key="9">
    <source>
        <dbReference type="Proteomes" id="UP001209878"/>
    </source>
</evidence>
<dbReference type="GO" id="GO:0034707">
    <property type="term" value="C:chloride channel complex"/>
    <property type="evidence" value="ECO:0007669"/>
    <property type="project" value="UniProtKB-KW"/>
</dbReference>
<name>A0AAD9NVD2_RIDPI</name>
<dbReference type="InterPro" id="IPR000615">
    <property type="entry name" value="Bestrophin"/>
</dbReference>
<comment type="caution">
    <text evidence="8">The sequence shown here is derived from an EMBL/GenBank/DDBJ whole genome shotgun (WGS) entry which is preliminary data.</text>
</comment>
<keyword evidence="6" id="KW-0868">Chloride</keyword>
<dbReference type="PANTHER" id="PTHR10736">
    <property type="entry name" value="BESTROPHIN"/>
    <property type="match status" value="1"/>
</dbReference>
<accession>A0AAD9NVD2</accession>
<reference evidence="8" key="1">
    <citation type="journal article" date="2023" name="Mol. Biol. Evol.">
        <title>Third-Generation Sequencing Reveals the Adaptive Role of the Epigenome in Three Deep-Sea Polychaetes.</title>
        <authorList>
            <person name="Perez M."/>
            <person name="Aroh O."/>
            <person name="Sun Y."/>
            <person name="Lan Y."/>
            <person name="Juniper S.K."/>
            <person name="Young C.R."/>
            <person name="Angers B."/>
            <person name="Qian P.Y."/>
        </authorList>
    </citation>
    <scope>NUCLEOTIDE SEQUENCE</scope>
    <source>
        <strain evidence="8">R07B-5</strain>
    </source>
</reference>
<comment type="function">
    <text evidence="6">Forms chloride channels.</text>
</comment>
<feature type="compositionally biased region" description="Polar residues" evidence="7">
    <location>
        <begin position="707"/>
        <end position="718"/>
    </location>
</feature>
<evidence type="ECO:0000256" key="2">
    <source>
        <dbReference type="ARBA" id="ARBA00022692"/>
    </source>
</evidence>
<keyword evidence="3 6" id="KW-1133">Transmembrane helix</keyword>
<dbReference type="Pfam" id="PF01062">
    <property type="entry name" value="Bestrophin"/>
    <property type="match status" value="2"/>
</dbReference>
<feature type="region of interest" description="Disordered" evidence="7">
    <location>
        <begin position="605"/>
        <end position="635"/>
    </location>
</feature>
<dbReference type="InterPro" id="IPR021134">
    <property type="entry name" value="Bestrophin-like"/>
</dbReference>
<gene>
    <name evidence="8" type="ORF">NP493_419g05012</name>
</gene>
<feature type="transmembrane region" description="Helical" evidence="6">
    <location>
        <begin position="36"/>
        <end position="53"/>
    </location>
</feature>
<feature type="region of interest" description="Disordered" evidence="7">
    <location>
        <begin position="699"/>
        <end position="732"/>
    </location>
</feature>
<sequence length="753" mass="84063">MTITYTGRVANARLGGFSRLLLFWKGSIYKLMYKEMLIFCLIYLLVSIIYRLALSQQQMRMFERIALYCEAFTSLIPLSFILGFYVAVVVTRWWNQFLCIPWPDRLMIYVTTIIDGLDEQSRIVRRTVARYMTMASLIVFQATSVSVKKRFPTMDHLIEAVSMLQWRPLVLCPATCFSEHLLFTFQEAVAASLLYLLTLKFLPLPVFAVDKDPISFPPVGLPQSMQSHHLRSNHAPNSCQPLDTQVRSRQTIQVKYMRGVINEAELKALDEVNTPHGKWWVPFVWTANLIKSTRKDGRISDDYLMKTIIDEMMTYRNDLGKLYSYDWISVPLVYTQVTTLAVYTFFGGCIFGRQFLDPSQNYPGHNVDLYVPVFTILQFFFYMGWLKVAEQLINPFGEDDDDFEMNWIIDRNMQISLLLADDLHDSFPLMEKDMYFGESAPECLPYTKSSISSLRAPFMGSTANLSVSRDGMQVVMPMETIQEEGGRHMGSSPYGLSVSRPASPFSTPGHTRRLHQNLMSGVHSQLSLSRSTLDVIKATDKTSAYKPVVQTLNGSYVSKAASYLEGLMHDPTSSHVEVGSFRSCNGGNFQQRFSRALESDNNSVCVSIDDPAQTPRDESVGSPSGTDASGQSSAINIPPQQVTTAHSVSFSIPSDVITVASSVTPVATPIEHKPHPFVVNPTHVVNVVGDAPGVVDDASAVPPVSPTRQPRCSTSSEESLMGYESPESNQSTVNSLTPLLQFGIGLASHGDAV</sequence>
<evidence type="ECO:0000256" key="4">
    <source>
        <dbReference type="ARBA" id="ARBA00023136"/>
    </source>
</evidence>
<keyword evidence="6" id="KW-0406">Ion transport</keyword>
<organism evidence="8 9">
    <name type="scientific">Ridgeia piscesae</name>
    <name type="common">Tubeworm</name>
    <dbReference type="NCBI Taxonomy" id="27915"/>
    <lineage>
        <taxon>Eukaryota</taxon>
        <taxon>Metazoa</taxon>
        <taxon>Spiralia</taxon>
        <taxon>Lophotrochozoa</taxon>
        <taxon>Annelida</taxon>
        <taxon>Polychaeta</taxon>
        <taxon>Sedentaria</taxon>
        <taxon>Canalipalpata</taxon>
        <taxon>Sabellida</taxon>
        <taxon>Siboglinidae</taxon>
        <taxon>Ridgeia</taxon>
    </lineage>
</organism>
<dbReference type="GO" id="GO:0005254">
    <property type="term" value="F:chloride channel activity"/>
    <property type="evidence" value="ECO:0007669"/>
    <property type="project" value="UniProtKB-KW"/>
</dbReference>
<dbReference type="GO" id="GO:0005886">
    <property type="term" value="C:plasma membrane"/>
    <property type="evidence" value="ECO:0007669"/>
    <property type="project" value="UniProtKB-SubCell"/>
</dbReference>
<evidence type="ECO:0000256" key="5">
    <source>
        <dbReference type="ARBA" id="ARBA00034769"/>
    </source>
</evidence>
<feature type="compositionally biased region" description="Polar residues" evidence="7">
    <location>
        <begin position="621"/>
        <end position="635"/>
    </location>
</feature>
<proteinExistence type="inferred from homology"/>
<feature type="transmembrane region" description="Helical" evidence="6">
    <location>
        <begin position="65"/>
        <end position="88"/>
    </location>
</feature>
<keyword evidence="4 6" id="KW-0472">Membrane</keyword>
<evidence type="ECO:0000256" key="3">
    <source>
        <dbReference type="ARBA" id="ARBA00022989"/>
    </source>
</evidence>
<keyword evidence="6" id="KW-1003">Cell membrane</keyword>
<comment type="similarity">
    <text evidence="5 6">Belongs to the anion channel-forming bestrophin (TC 1.A.46) family. Calcium-sensitive chloride channel subfamily.</text>
</comment>
<comment type="subcellular location">
    <subcellularLocation>
        <location evidence="6">Cell membrane</location>
        <topology evidence="6">Multi-pass membrane protein</topology>
    </subcellularLocation>
    <subcellularLocation>
        <location evidence="1">Membrane</location>
    </subcellularLocation>
</comment>
<evidence type="ECO:0000256" key="1">
    <source>
        <dbReference type="ARBA" id="ARBA00004370"/>
    </source>
</evidence>
<evidence type="ECO:0000313" key="8">
    <source>
        <dbReference type="EMBL" id="KAK2180954.1"/>
    </source>
</evidence>
<keyword evidence="6" id="KW-0813">Transport</keyword>
<dbReference type="PANTHER" id="PTHR10736:SF0">
    <property type="entry name" value="BESTROPHIN HOMOLOG"/>
    <property type="match status" value="1"/>
</dbReference>
<keyword evidence="2 6" id="KW-0812">Transmembrane</keyword>